<protein>
    <submittedName>
        <fullName evidence="1">Uncharacterized protein</fullName>
    </submittedName>
</protein>
<dbReference type="AlphaFoldDB" id="A0AAW6APX0"/>
<evidence type="ECO:0000313" key="1">
    <source>
        <dbReference type="EMBL" id="MDB1999486.1"/>
    </source>
</evidence>
<accession>A0AAW6APX0</accession>
<gene>
    <name evidence="1" type="ORF">PM006_04685</name>
</gene>
<evidence type="ECO:0000313" key="2">
    <source>
        <dbReference type="Proteomes" id="UP001300871"/>
    </source>
</evidence>
<dbReference type="EMBL" id="JAQLGM010000007">
    <property type="protein sequence ID" value="MDB1999486.1"/>
    <property type="molecule type" value="Genomic_DNA"/>
</dbReference>
<name>A0AAW6APX0_CLOSY</name>
<reference evidence="1" key="1">
    <citation type="submission" date="2023-01" db="EMBL/GenBank/DDBJ databases">
        <title>Human gut microbiome strain richness.</title>
        <authorList>
            <person name="Chen-Liaw A."/>
        </authorList>
    </citation>
    <scope>NUCLEOTIDE SEQUENCE</scope>
    <source>
        <strain evidence="1">B1_m1001713B170214d0_201011</strain>
    </source>
</reference>
<sequence>MKSELFTTINGVFCRFCASAAKVSGSEKRLRRAFEHSSRGSTLALWHGAGDKII</sequence>
<dbReference type="RefSeq" id="WP_272121577.1">
    <property type="nucleotide sequence ID" value="NZ_JAQLGH010000007.1"/>
</dbReference>
<proteinExistence type="predicted"/>
<organism evidence="1 2">
    <name type="scientific">Clostridium symbiosum</name>
    <name type="common">Bacteroides symbiosus</name>
    <dbReference type="NCBI Taxonomy" id="1512"/>
    <lineage>
        <taxon>Bacteria</taxon>
        <taxon>Bacillati</taxon>
        <taxon>Bacillota</taxon>
        <taxon>Clostridia</taxon>
        <taxon>Lachnospirales</taxon>
        <taxon>Lachnospiraceae</taxon>
        <taxon>Otoolea</taxon>
    </lineage>
</organism>
<comment type="caution">
    <text evidence="1">The sequence shown here is derived from an EMBL/GenBank/DDBJ whole genome shotgun (WGS) entry which is preliminary data.</text>
</comment>
<dbReference type="Proteomes" id="UP001300871">
    <property type="component" value="Unassembled WGS sequence"/>
</dbReference>